<gene>
    <name evidence="9" type="ORF">HHI36_003904</name>
</gene>
<dbReference type="Proteomes" id="UP001516400">
    <property type="component" value="Unassembled WGS sequence"/>
</dbReference>
<feature type="binding site" evidence="6">
    <location>
        <position position="322"/>
    </location>
    <ligand>
        <name>Zn(2+)</name>
        <dbReference type="ChEBI" id="CHEBI:29105"/>
    </ligand>
</feature>
<dbReference type="GO" id="GO:0046872">
    <property type="term" value="F:metal ion binding"/>
    <property type="evidence" value="ECO:0007669"/>
    <property type="project" value="UniProtKB-KW"/>
</dbReference>
<dbReference type="PIRSF" id="PIRSF037505">
    <property type="entry name" value="Betaine_HMT"/>
    <property type="match status" value="1"/>
</dbReference>
<feature type="region of interest" description="Disordered" evidence="7">
    <location>
        <begin position="1"/>
        <end position="20"/>
    </location>
</feature>
<keyword evidence="4 6" id="KW-0862">Zinc</keyword>
<accession>A0ABD2NQ72</accession>
<evidence type="ECO:0000256" key="2">
    <source>
        <dbReference type="ARBA" id="ARBA00022679"/>
    </source>
</evidence>
<feature type="binding site" evidence="6">
    <location>
        <position position="255"/>
    </location>
    <ligand>
        <name>Zn(2+)</name>
        <dbReference type="ChEBI" id="CHEBI:29105"/>
    </ligand>
</feature>
<dbReference type="PANTHER" id="PTHR46015">
    <property type="entry name" value="ZGC:172121"/>
    <property type="match status" value="1"/>
</dbReference>
<evidence type="ECO:0000256" key="1">
    <source>
        <dbReference type="ARBA" id="ARBA00022603"/>
    </source>
</evidence>
<evidence type="ECO:0000256" key="5">
    <source>
        <dbReference type="ARBA" id="ARBA00034478"/>
    </source>
</evidence>
<dbReference type="GO" id="GO:0032259">
    <property type="term" value="P:methylation"/>
    <property type="evidence" value="ECO:0007669"/>
    <property type="project" value="UniProtKB-KW"/>
</dbReference>
<evidence type="ECO:0000256" key="4">
    <source>
        <dbReference type="ARBA" id="ARBA00022833"/>
    </source>
</evidence>
<dbReference type="InterPro" id="IPR003726">
    <property type="entry name" value="HCY_dom"/>
</dbReference>
<dbReference type="Gene3D" id="3.20.20.330">
    <property type="entry name" value="Homocysteine-binding-like domain"/>
    <property type="match status" value="1"/>
</dbReference>
<dbReference type="Pfam" id="PF02574">
    <property type="entry name" value="S-methyl_trans"/>
    <property type="match status" value="1"/>
</dbReference>
<dbReference type="InterPro" id="IPR036589">
    <property type="entry name" value="HCY_dom_sf"/>
</dbReference>
<comment type="cofactor">
    <cofactor evidence="6">
        <name>Zn(2+)</name>
        <dbReference type="ChEBI" id="CHEBI:29105"/>
    </cofactor>
</comment>
<comment type="caution">
    <text evidence="9">The sequence shown here is derived from an EMBL/GenBank/DDBJ whole genome shotgun (WGS) entry which is preliminary data.</text>
</comment>
<feature type="compositionally biased region" description="Polar residues" evidence="7">
    <location>
        <begin position="7"/>
        <end position="20"/>
    </location>
</feature>
<evidence type="ECO:0000259" key="8">
    <source>
        <dbReference type="PROSITE" id="PS50970"/>
    </source>
</evidence>
<dbReference type="PROSITE" id="PS50970">
    <property type="entry name" value="HCY"/>
    <property type="match status" value="1"/>
</dbReference>
<keyword evidence="1 6" id="KW-0489">Methyltransferase</keyword>
<dbReference type="SUPFAM" id="SSF82282">
    <property type="entry name" value="Homocysteine S-methyltransferase"/>
    <property type="match status" value="1"/>
</dbReference>
<name>A0ABD2NQ72_9CUCU</name>
<dbReference type="InterPro" id="IPR017226">
    <property type="entry name" value="BHMT-like"/>
</dbReference>
<feature type="domain" description="Hcy-binding" evidence="8">
    <location>
        <begin position="22"/>
        <end position="337"/>
    </location>
</feature>
<dbReference type="NCBIfam" id="NF007020">
    <property type="entry name" value="PRK09485.1"/>
    <property type="match status" value="1"/>
</dbReference>
<evidence type="ECO:0000313" key="9">
    <source>
        <dbReference type="EMBL" id="KAL3280667.1"/>
    </source>
</evidence>
<sequence>MAPPGLANSNQYNTQTNSGQTISDQHENIIPNITILDGGFATQLSCHVNQAIDGDILWSARFLATDKEAVINAHLDFLRAGADVIITNTYQASVDGFMKHLQMTEEESYNLIVESVTLAKTAVEKFQQEFGTDKRPTIAGSVGPYGASLHDGSEYTGSYAATTSTETMRKWHLPRIKALIEGGVDMLALETIPCKAEAEMLLKLIKTDFPQIKAWLAFSVRQDGKSIAYGENFQQTARQCYDLNKNQLVAIGINCVAPRLVESFISGINRGKESDPMPLIVYPNSGESYKVELGWIDRDKCEPVETYVQRWLDLGITWIGGCCRTYAVDVTRIHNEVQRWKRKQTEHKCSCSE</sequence>
<dbReference type="PANTHER" id="PTHR46015:SF1">
    <property type="entry name" value="HOMOCYSTEINE S-METHYLTRANSFERASE-LIKE ISOFORM 1"/>
    <property type="match status" value="1"/>
</dbReference>
<protein>
    <recommendedName>
        <fullName evidence="8">Hcy-binding domain-containing protein</fullName>
    </recommendedName>
</protein>
<keyword evidence="3 6" id="KW-0479">Metal-binding</keyword>
<dbReference type="EMBL" id="JABFTP020000144">
    <property type="protein sequence ID" value="KAL3280667.1"/>
    <property type="molecule type" value="Genomic_DNA"/>
</dbReference>
<keyword evidence="2 6" id="KW-0808">Transferase</keyword>
<keyword evidence="10" id="KW-1185">Reference proteome</keyword>
<organism evidence="9 10">
    <name type="scientific">Cryptolaemus montrouzieri</name>
    <dbReference type="NCBI Taxonomy" id="559131"/>
    <lineage>
        <taxon>Eukaryota</taxon>
        <taxon>Metazoa</taxon>
        <taxon>Ecdysozoa</taxon>
        <taxon>Arthropoda</taxon>
        <taxon>Hexapoda</taxon>
        <taxon>Insecta</taxon>
        <taxon>Pterygota</taxon>
        <taxon>Neoptera</taxon>
        <taxon>Endopterygota</taxon>
        <taxon>Coleoptera</taxon>
        <taxon>Polyphaga</taxon>
        <taxon>Cucujiformia</taxon>
        <taxon>Coccinelloidea</taxon>
        <taxon>Coccinellidae</taxon>
        <taxon>Scymninae</taxon>
        <taxon>Scymnini</taxon>
        <taxon>Cryptolaemus</taxon>
    </lineage>
</organism>
<evidence type="ECO:0000256" key="7">
    <source>
        <dbReference type="SAM" id="MobiDB-lite"/>
    </source>
</evidence>
<evidence type="ECO:0000256" key="6">
    <source>
        <dbReference type="PROSITE-ProRule" id="PRU00333"/>
    </source>
</evidence>
<reference evidence="9 10" key="1">
    <citation type="journal article" date="2021" name="BMC Biol.">
        <title>Horizontally acquired antibacterial genes associated with adaptive radiation of ladybird beetles.</title>
        <authorList>
            <person name="Li H.S."/>
            <person name="Tang X.F."/>
            <person name="Huang Y.H."/>
            <person name="Xu Z.Y."/>
            <person name="Chen M.L."/>
            <person name="Du X.Y."/>
            <person name="Qiu B.Y."/>
            <person name="Chen P.T."/>
            <person name="Zhang W."/>
            <person name="Slipinski A."/>
            <person name="Escalona H.E."/>
            <person name="Waterhouse R.M."/>
            <person name="Zwick A."/>
            <person name="Pang H."/>
        </authorList>
    </citation>
    <scope>NUCLEOTIDE SEQUENCE [LARGE SCALE GENOMIC DNA]</scope>
    <source>
        <strain evidence="9">SYSU2018</strain>
    </source>
</reference>
<dbReference type="AlphaFoldDB" id="A0ABD2NQ72"/>
<dbReference type="InterPro" id="IPR051486">
    <property type="entry name" value="Hcy_S-methyltransferase"/>
</dbReference>
<evidence type="ECO:0000313" key="10">
    <source>
        <dbReference type="Proteomes" id="UP001516400"/>
    </source>
</evidence>
<comment type="pathway">
    <text evidence="5">Amino-acid biosynthesis; L-methionine biosynthesis via de novo pathway.</text>
</comment>
<dbReference type="FunFam" id="3.20.20.330:FF:000002">
    <property type="entry name" value="Homocysteine S-methyltransferase"/>
    <property type="match status" value="1"/>
</dbReference>
<feature type="binding site" evidence="6">
    <location>
        <position position="323"/>
    </location>
    <ligand>
        <name>Zn(2+)</name>
        <dbReference type="ChEBI" id="CHEBI:29105"/>
    </ligand>
</feature>
<dbReference type="GO" id="GO:0008168">
    <property type="term" value="F:methyltransferase activity"/>
    <property type="evidence" value="ECO:0007669"/>
    <property type="project" value="UniProtKB-UniRule"/>
</dbReference>
<proteinExistence type="predicted"/>
<evidence type="ECO:0000256" key="3">
    <source>
        <dbReference type="ARBA" id="ARBA00022723"/>
    </source>
</evidence>